<accession>A0ABP8YDI6</accession>
<organism evidence="2 3">
    <name type="scientific">Isoptericola chiayiensis</name>
    <dbReference type="NCBI Taxonomy" id="579446"/>
    <lineage>
        <taxon>Bacteria</taxon>
        <taxon>Bacillati</taxon>
        <taxon>Actinomycetota</taxon>
        <taxon>Actinomycetes</taxon>
        <taxon>Micrococcales</taxon>
        <taxon>Promicromonosporaceae</taxon>
        <taxon>Isoptericola</taxon>
    </lineage>
</organism>
<sequence>MRPLRLATAWLLGAAAYAAVGFVLLLAAVLVTVAASGSLLDPDAGSTAFGGTMVAVVALLVLTPVAAGAVAGLTACGVYRWHTGMAWWKWSVVALGGPTLLWLVLAGIAQATTGIAAQLQVNGQSYASPALGVLLVVLAVVTPAATGVLVGRVKNRRAATLQEAVWPGAAPSSATRHDDGTEVFAAPSGDARVNTMTGAVPRVTRGGRDTVAAVGAAVVVAFLVATAAVAAAPTVFAPAVADGYERVAAGTVSVDVPEGLTETGTLSPTWTYSWSSPEDAESLQQIAVSGSPQDGFTELYVTDMTGNVPTFEVLEQSADRVTFEYTGADGAAYHGVLRVTDRFAVLGTASTDVPLDGLEVSVDSAR</sequence>
<comment type="caution">
    <text evidence="2">The sequence shown here is derived from an EMBL/GenBank/DDBJ whole genome shotgun (WGS) entry which is preliminary data.</text>
</comment>
<dbReference type="Proteomes" id="UP001500956">
    <property type="component" value="Unassembled WGS sequence"/>
</dbReference>
<keyword evidence="1" id="KW-1133">Transmembrane helix</keyword>
<protein>
    <submittedName>
        <fullName evidence="2">Uncharacterized protein</fullName>
    </submittedName>
</protein>
<feature type="transmembrane region" description="Helical" evidence="1">
    <location>
        <begin position="211"/>
        <end position="232"/>
    </location>
</feature>
<dbReference type="RefSeq" id="WP_172153449.1">
    <property type="nucleotide sequence ID" value="NZ_BAABID010000007.1"/>
</dbReference>
<evidence type="ECO:0000256" key="1">
    <source>
        <dbReference type="SAM" id="Phobius"/>
    </source>
</evidence>
<keyword evidence="3" id="KW-1185">Reference proteome</keyword>
<evidence type="ECO:0000313" key="2">
    <source>
        <dbReference type="EMBL" id="GAA4725420.1"/>
    </source>
</evidence>
<dbReference type="EMBL" id="BAABID010000007">
    <property type="protein sequence ID" value="GAA4725420.1"/>
    <property type="molecule type" value="Genomic_DNA"/>
</dbReference>
<gene>
    <name evidence="2" type="ORF">GCM10023216_14710</name>
</gene>
<keyword evidence="1" id="KW-0812">Transmembrane</keyword>
<feature type="transmembrane region" description="Helical" evidence="1">
    <location>
        <begin position="129"/>
        <end position="150"/>
    </location>
</feature>
<evidence type="ECO:0000313" key="3">
    <source>
        <dbReference type="Proteomes" id="UP001500956"/>
    </source>
</evidence>
<feature type="transmembrane region" description="Helical" evidence="1">
    <location>
        <begin position="7"/>
        <end position="33"/>
    </location>
</feature>
<proteinExistence type="predicted"/>
<reference evidence="3" key="1">
    <citation type="journal article" date="2019" name="Int. J. Syst. Evol. Microbiol.">
        <title>The Global Catalogue of Microorganisms (GCM) 10K type strain sequencing project: providing services to taxonomists for standard genome sequencing and annotation.</title>
        <authorList>
            <consortium name="The Broad Institute Genomics Platform"/>
            <consortium name="The Broad Institute Genome Sequencing Center for Infectious Disease"/>
            <person name="Wu L."/>
            <person name="Ma J."/>
        </authorList>
    </citation>
    <scope>NUCLEOTIDE SEQUENCE [LARGE SCALE GENOMIC DNA]</scope>
    <source>
        <strain evidence="3">JCM 18063</strain>
    </source>
</reference>
<keyword evidence="1" id="KW-0472">Membrane</keyword>
<feature type="transmembrane region" description="Helical" evidence="1">
    <location>
        <begin position="90"/>
        <end position="109"/>
    </location>
</feature>
<name>A0ABP8YDI6_9MICO</name>
<feature type="transmembrane region" description="Helical" evidence="1">
    <location>
        <begin position="53"/>
        <end position="78"/>
    </location>
</feature>